<keyword evidence="8" id="KW-0311">Gluconate utilization</keyword>
<reference evidence="11 12" key="1">
    <citation type="submission" date="2006-05" db="EMBL/GenBank/DDBJ databases">
        <authorList>
            <person name="King G."/>
            <person name="Ferriera S."/>
            <person name="Johnson J."/>
            <person name="Kravitz S."/>
            <person name="Beeson K."/>
            <person name="Sutton G."/>
            <person name="Rogers Y.-H."/>
            <person name="Friedman R."/>
            <person name="Frazier M."/>
            <person name="Venter J.C."/>
        </authorList>
    </citation>
    <scope>NUCLEOTIDE SEQUENCE [LARGE SCALE GENOMIC DNA]</scope>
    <source>
        <strain evidence="12">ATCC 25650 / DSM 13394 / JCM 20685 / NBRC 16684 / NCIMB 2208 / IAM 12614 / B1</strain>
    </source>
</reference>
<evidence type="ECO:0000256" key="7">
    <source>
        <dbReference type="ARBA" id="ARBA00022840"/>
    </source>
</evidence>
<evidence type="ECO:0000256" key="8">
    <source>
        <dbReference type="ARBA" id="ARBA00023064"/>
    </source>
</evidence>
<evidence type="ECO:0000256" key="2">
    <source>
        <dbReference type="ARBA" id="ARBA00008420"/>
    </source>
</evidence>
<dbReference type="InterPro" id="IPR027417">
    <property type="entry name" value="P-loop_NTPase"/>
</dbReference>
<evidence type="ECO:0000313" key="11">
    <source>
        <dbReference type="EMBL" id="EAV41836.1"/>
    </source>
</evidence>
<accession>A0NZF7</accession>
<gene>
    <name evidence="11" type="ORF">SIAM614_31226</name>
</gene>
<evidence type="ECO:0000256" key="9">
    <source>
        <dbReference type="ARBA" id="ARBA00048090"/>
    </source>
</evidence>
<comment type="pathway">
    <text evidence="1">Carbohydrate acid metabolism.</text>
</comment>
<protein>
    <recommendedName>
        <fullName evidence="3 10">Gluconokinase</fullName>
        <ecNumber evidence="3 10">2.7.1.12</ecNumber>
    </recommendedName>
</protein>
<dbReference type="OrthoDB" id="9795716at2"/>
<dbReference type="InterPro" id="IPR006001">
    <property type="entry name" value="Therm_gnt_kin"/>
</dbReference>
<dbReference type="GO" id="GO:0046316">
    <property type="term" value="F:gluconokinase activity"/>
    <property type="evidence" value="ECO:0007669"/>
    <property type="project" value="UniProtKB-EC"/>
</dbReference>
<evidence type="ECO:0000256" key="3">
    <source>
        <dbReference type="ARBA" id="ARBA00012054"/>
    </source>
</evidence>
<evidence type="ECO:0000256" key="6">
    <source>
        <dbReference type="ARBA" id="ARBA00022777"/>
    </source>
</evidence>
<keyword evidence="6 10" id="KW-0418">Kinase</keyword>
<evidence type="ECO:0000256" key="10">
    <source>
        <dbReference type="RuleBase" id="RU363066"/>
    </source>
</evidence>
<dbReference type="GO" id="GO:0019521">
    <property type="term" value="P:D-gluconate metabolic process"/>
    <property type="evidence" value="ECO:0007669"/>
    <property type="project" value="UniProtKB-KW"/>
</dbReference>
<dbReference type="EMBL" id="AAUW01000018">
    <property type="protein sequence ID" value="EAV41836.1"/>
    <property type="molecule type" value="Genomic_DNA"/>
</dbReference>
<evidence type="ECO:0000313" key="12">
    <source>
        <dbReference type="Proteomes" id="UP000004848"/>
    </source>
</evidence>
<dbReference type="PANTHER" id="PTHR43442">
    <property type="entry name" value="GLUCONOKINASE-RELATED"/>
    <property type="match status" value="1"/>
</dbReference>
<evidence type="ECO:0000256" key="5">
    <source>
        <dbReference type="ARBA" id="ARBA00022741"/>
    </source>
</evidence>
<dbReference type="FunFam" id="3.40.50.300:FF:000522">
    <property type="entry name" value="Gluconokinase"/>
    <property type="match status" value="1"/>
</dbReference>
<dbReference type="AlphaFoldDB" id="A0NZF7"/>
<dbReference type="NCBIfam" id="TIGR01313">
    <property type="entry name" value="therm_gnt_kin"/>
    <property type="match status" value="1"/>
</dbReference>
<name>A0NZF7_ROSAI</name>
<dbReference type="eggNOG" id="COG3265">
    <property type="taxonomic scope" value="Bacteria"/>
</dbReference>
<dbReference type="GO" id="GO:0005524">
    <property type="term" value="F:ATP binding"/>
    <property type="evidence" value="ECO:0007669"/>
    <property type="project" value="UniProtKB-KW"/>
</dbReference>
<dbReference type="GeneID" id="68848681"/>
<comment type="catalytic activity">
    <reaction evidence="9 10">
        <text>D-gluconate + ATP = 6-phospho-D-gluconate + ADP + H(+)</text>
        <dbReference type="Rhea" id="RHEA:19433"/>
        <dbReference type="ChEBI" id="CHEBI:15378"/>
        <dbReference type="ChEBI" id="CHEBI:18391"/>
        <dbReference type="ChEBI" id="CHEBI:30616"/>
        <dbReference type="ChEBI" id="CHEBI:58759"/>
        <dbReference type="ChEBI" id="CHEBI:456216"/>
        <dbReference type="EC" id="2.7.1.12"/>
    </reaction>
</comment>
<keyword evidence="7 10" id="KW-0067">ATP-binding</keyword>
<comment type="similarity">
    <text evidence="2 10">Belongs to the gluconokinase GntK/GntV family.</text>
</comment>
<dbReference type="Proteomes" id="UP000004848">
    <property type="component" value="Unassembled WGS sequence"/>
</dbReference>
<dbReference type="Gene3D" id="3.40.50.300">
    <property type="entry name" value="P-loop containing nucleotide triphosphate hydrolases"/>
    <property type="match status" value="1"/>
</dbReference>
<dbReference type="Pfam" id="PF13671">
    <property type="entry name" value="AAA_33"/>
    <property type="match status" value="1"/>
</dbReference>
<dbReference type="CDD" id="cd02021">
    <property type="entry name" value="GntK"/>
    <property type="match status" value="1"/>
</dbReference>
<sequence length="166" mass="18462">MPVFVVMGVSGCGKSQIGRKLAEAVGGRFIDGDDLHPQENIEKMSKGIPLTDADRLPWLAQVGEALRDVSDVTFIACSALKRSYRELIIAHAHRPVTFLFLKGTRELLRERMAHREGHFMPTALLDSQLETLEPPEPDERAFAVSIDQTPDQIVAALQTFVRKEIA</sequence>
<evidence type="ECO:0000256" key="4">
    <source>
        <dbReference type="ARBA" id="ARBA00022679"/>
    </source>
</evidence>
<organism evidence="11 12">
    <name type="scientific">Roseibium aggregatum (strain ATCC 25650 / DSM 13394 / JCM 20685 / NBRC 16684 / NCIMB 2208 / IAM 12614 / B1)</name>
    <name type="common">Stappia aggregata</name>
    <dbReference type="NCBI Taxonomy" id="384765"/>
    <lineage>
        <taxon>Bacteria</taxon>
        <taxon>Pseudomonadati</taxon>
        <taxon>Pseudomonadota</taxon>
        <taxon>Alphaproteobacteria</taxon>
        <taxon>Hyphomicrobiales</taxon>
        <taxon>Stappiaceae</taxon>
        <taxon>Roseibium</taxon>
    </lineage>
</organism>
<dbReference type="SUPFAM" id="SSF52540">
    <property type="entry name" value="P-loop containing nucleoside triphosphate hydrolases"/>
    <property type="match status" value="1"/>
</dbReference>
<dbReference type="RefSeq" id="WP_006938077.1">
    <property type="nucleotide sequence ID" value="NZ_AAUW01000018.1"/>
</dbReference>
<dbReference type="GO" id="GO:0005737">
    <property type="term" value="C:cytoplasm"/>
    <property type="evidence" value="ECO:0007669"/>
    <property type="project" value="TreeGrafter"/>
</dbReference>
<comment type="caution">
    <text evidence="11">The sequence shown here is derived from an EMBL/GenBank/DDBJ whole genome shotgun (WGS) entry which is preliminary data.</text>
</comment>
<keyword evidence="5 10" id="KW-0547">Nucleotide-binding</keyword>
<evidence type="ECO:0000256" key="1">
    <source>
        <dbReference type="ARBA" id="ARBA00004761"/>
    </source>
</evidence>
<dbReference type="PANTHER" id="PTHR43442:SF3">
    <property type="entry name" value="GLUCONOKINASE-RELATED"/>
    <property type="match status" value="1"/>
</dbReference>
<keyword evidence="4 10" id="KW-0808">Transferase</keyword>
<proteinExistence type="inferred from homology"/>
<dbReference type="EC" id="2.7.1.12" evidence="3 10"/>